<dbReference type="EMBL" id="MN739334">
    <property type="protein sequence ID" value="QHS99014.1"/>
    <property type="molecule type" value="Genomic_DNA"/>
</dbReference>
<sequence length="276" mass="33175">MSEKCSPKTNGDNLDFTCYSTEALHNLKNIWNARHPDVKIYSNDVKEIWQDLKKYMQKTCHKESCWLRHMCIKNDLPSDFFLQNFSPKQPKEWTKKPHTWLSSIEIEELMKQYEKKYTNFVFLGPSPIDYDSRKLHNECVWDEICNFSLMDYKAKGITKIGLIFNLDPHYKEGSHWVAMFVDIKKKGVYYFDSYGDKIPSLLMKFARTVRNQARNLGEKFKFQQPTRRHQYLSTECGMYSLHFIIKLLEDKPINFFDKRITDKHMRKLRSIYFNKR</sequence>
<accession>A0A6C0C5H0</accession>
<feature type="domain" description="Ubiquitin-like protease family profile" evidence="3">
    <location>
        <begin position="78"/>
        <end position="247"/>
    </location>
</feature>
<name>A0A6C0C5H0_9ZZZZ</name>
<evidence type="ECO:0000256" key="2">
    <source>
        <dbReference type="ARBA" id="ARBA00022801"/>
    </source>
</evidence>
<dbReference type="SUPFAM" id="SSF54001">
    <property type="entry name" value="Cysteine proteinases"/>
    <property type="match status" value="1"/>
</dbReference>
<keyword evidence="1" id="KW-0645">Protease</keyword>
<dbReference type="AlphaFoldDB" id="A0A6C0C5H0"/>
<dbReference type="InterPro" id="IPR038765">
    <property type="entry name" value="Papain-like_cys_pep_sf"/>
</dbReference>
<keyword evidence="2" id="KW-0378">Hydrolase</keyword>
<protein>
    <recommendedName>
        <fullName evidence="3">Ubiquitin-like protease family profile domain-containing protein</fullName>
    </recommendedName>
</protein>
<dbReference type="Pfam" id="PF02902">
    <property type="entry name" value="Peptidase_C48"/>
    <property type="match status" value="1"/>
</dbReference>
<reference evidence="4" key="1">
    <citation type="journal article" date="2020" name="Nature">
        <title>Giant virus diversity and host interactions through global metagenomics.</title>
        <authorList>
            <person name="Schulz F."/>
            <person name="Roux S."/>
            <person name="Paez-Espino D."/>
            <person name="Jungbluth S."/>
            <person name="Walsh D.A."/>
            <person name="Denef V.J."/>
            <person name="McMahon K.D."/>
            <person name="Konstantinidis K.T."/>
            <person name="Eloe-Fadrosh E.A."/>
            <person name="Kyrpides N.C."/>
            <person name="Woyke T."/>
        </authorList>
    </citation>
    <scope>NUCLEOTIDE SEQUENCE</scope>
    <source>
        <strain evidence="4">GVMAG-M-3300020185-33</strain>
    </source>
</reference>
<proteinExistence type="predicted"/>
<evidence type="ECO:0000313" key="4">
    <source>
        <dbReference type="EMBL" id="QHS99014.1"/>
    </source>
</evidence>
<dbReference type="GO" id="GO:0006508">
    <property type="term" value="P:proteolysis"/>
    <property type="evidence" value="ECO:0007669"/>
    <property type="project" value="UniProtKB-KW"/>
</dbReference>
<evidence type="ECO:0000259" key="3">
    <source>
        <dbReference type="PROSITE" id="PS50600"/>
    </source>
</evidence>
<evidence type="ECO:0000256" key="1">
    <source>
        <dbReference type="ARBA" id="ARBA00022670"/>
    </source>
</evidence>
<dbReference type="GO" id="GO:0008234">
    <property type="term" value="F:cysteine-type peptidase activity"/>
    <property type="evidence" value="ECO:0007669"/>
    <property type="project" value="InterPro"/>
</dbReference>
<dbReference type="InterPro" id="IPR003653">
    <property type="entry name" value="Peptidase_C48_C"/>
</dbReference>
<dbReference type="PROSITE" id="PS50600">
    <property type="entry name" value="ULP_PROTEASE"/>
    <property type="match status" value="1"/>
</dbReference>
<organism evidence="4">
    <name type="scientific">viral metagenome</name>
    <dbReference type="NCBI Taxonomy" id="1070528"/>
    <lineage>
        <taxon>unclassified sequences</taxon>
        <taxon>metagenomes</taxon>
        <taxon>organismal metagenomes</taxon>
    </lineage>
</organism>
<dbReference type="Gene3D" id="3.40.395.10">
    <property type="entry name" value="Adenoviral Proteinase, Chain A"/>
    <property type="match status" value="1"/>
</dbReference>